<dbReference type="AlphaFoldDB" id="A0AAQ3SK45"/>
<protein>
    <recommendedName>
        <fullName evidence="1">Reverse transcriptase Ty1/copia-type domain-containing protein</fullName>
    </recommendedName>
</protein>
<evidence type="ECO:0000259" key="1">
    <source>
        <dbReference type="Pfam" id="PF07727"/>
    </source>
</evidence>
<sequence>MSDLGLLHYYLGMEVVQTKAGITLSQGAYAQKILKMAGMADCNASLTPMENRLKLSKLSTEPPVDATEYRRIVGALRYLVNSRPDLAYAVGYVSRFMEKPTDEHLLAVKRNLRYIAGTIHYGCFYRREEEEPALVGYSDSDHGADLDGRKSTTGVLFFLGSNIITWQSQKQKVVALSSCEAEYIAAATASCQGVWLARLLAELKGGEAGTFKLNIDNQSAIELSKNPVFHDRSKHIDVKFHYIRECIEEDRVKVEPIDTKLQLADILTKALGRDQFLKLRTKLGLVNVNQMDKA</sequence>
<dbReference type="EMBL" id="CP144745">
    <property type="protein sequence ID" value="WVZ54857.1"/>
    <property type="molecule type" value="Genomic_DNA"/>
</dbReference>
<dbReference type="SUPFAM" id="SSF56672">
    <property type="entry name" value="DNA/RNA polymerases"/>
    <property type="match status" value="1"/>
</dbReference>
<dbReference type="Pfam" id="PF07727">
    <property type="entry name" value="RVT_2"/>
    <property type="match status" value="1"/>
</dbReference>
<accession>A0AAQ3SK45</accession>
<reference evidence="2 3" key="1">
    <citation type="submission" date="2024-02" db="EMBL/GenBank/DDBJ databases">
        <title>High-quality chromosome-scale genome assembly of Pensacola bahiagrass (Paspalum notatum Flugge var. saurae).</title>
        <authorList>
            <person name="Vega J.M."/>
            <person name="Podio M."/>
            <person name="Orjuela J."/>
            <person name="Siena L.A."/>
            <person name="Pessino S.C."/>
            <person name="Combes M.C."/>
            <person name="Mariac C."/>
            <person name="Albertini E."/>
            <person name="Pupilli F."/>
            <person name="Ortiz J.P.A."/>
            <person name="Leblanc O."/>
        </authorList>
    </citation>
    <scope>NUCLEOTIDE SEQUENCE [LARGE SCALE GENOMIC DNA]</scope>
    <source>
        <strain evidence="2">R1</strain>
        <tissue evidence="2">Leaf</tissue>
    </source>
</reference>
<dbReference type="PANTHER" id="PTHR11439">
    <property type="entry name" value="GAG-POL-RELATED RETROTRANSPOSON"/>
    <property type="match status" value="1"/>
</dbReference>
<gene>
    <name evidence="2" type="ORF">U9M48_005601</name>
</gene>
<dbReference type="CDD" id="cd09272">
    <property type="entry name" value="RNase_HI_RT_Ty1"/>
    <property type="match status" value="1"/>
</dbReference>
<dbReference type="Proteomes" id="UP001341281">
    <property type="component" value="Chromosome 01"/>
</dbReference>
<proteinExistence type="predicted"/>
<evidence type="ECO:0000313" key="3">
    <source>
        <dbReference type="Proteomes" id="UP001341281"/>
    </source>
</evidence>
<organism evidence="2 3">
    <name type="scientific">Paspalum notatum var. saurae</name>
    <dbReference type="NCBI Taxonomy" id="547442"/>
    <lineage>
        <taxon>Eukaryota</taxon>
        <taxon>Viridiplantae</taxon>
        <taxon>Streptophyta</taxon>
        <taxon>Embryophyta</taxon>
        <taxon>Tracheophyta</taxon>
        <taxon>Spermatophyta</taxon>
        <taxon>Magnoliopsida</taxon>
        <taxon>Liliopsida</taxon>
        <taxon>Poales</taxon>
        <taxon>Poaceae</taxon>
        <taxon>PACMAD clade</taxon>
        <taxon>Panicoideae</taxon>
        <taxon>Andropogonodae</taxon>
        <taxon>Paspaleae</taxon>
        <taxon>Paspalinae</taxon>
        <taxon>Paspalum</taxon>
    </lineage>
</organism>
<name>A0AAQ3SK45_PASNO</name>
<dbReference type="InterPro" id="IPR013103">
    <property type="entry name" value="RVT_2"/>
</dbReference>
<feature type="domain" description="Reverse transcriptase Ty1/copia-type" evidence="1">
    <location>
        <begin position="1"/>
        <end position="50"/>
    </location>
</feature>
<keyword evidence="3" id="KW-1185">Reference proteome</keyword>
<dbReference type="PANTHER" id="PTHR11439:SF515">
    <property type="entry name" value="GAG-POL POLYPROTEIN"/>
    <property type="match status" value="1"/>
</dbReference>
<dbReference type="InterPro" id="IPR043502">
    <property type="entry name" value="DNA/RNA_pol_sf"/>
</dbReference>
<evidence type="ECO:0000313" key="2">
    <source>
        <dbReference type="EMBL" id="WVZ54857.1"/>
    </source>
</evidence>